<dbReference type="AlphaFoldDB" id="A0A346PMP7"/>
<dbReference type="EMBL" id="CP027033">
    <property type="protein sequence ID" value="AXR80792.1"/>
    <property type="molecule type" value="Genomic_DNA"/>
</dbReference>
<evidence type="ECO:0008006" key="3">
    <source>
        <dbReference type="Google" id="ProtNLM"/>
    </source>
</evidence>
<protein>
    <recommendedName>
        <fullName evidence="3">Major capsid protein</fullName>
    </recommendedName>
</protein>
<keyword evidence="2" id="KW-1185">Reference proteome</keyword>
<dbReference type="RefSeq" id="WP_117367576.1">
    <property type="nucleotide sequence ID" value="NZ_CP027033.1"/>
</dbReference>
<accession>A0A346PMP7</accession>
<dbReference type="Pfam" id="PF19774">
    <property type="entry name" value="DUF6260"/>
    <property type="match status" value="1"/>
</dbReference>
<dbReference type="OrthoDB" id="195106at2157"/>
<organism evidence="1 2">
    <name type="scientific">Natrarchaeobaculum sulfurireducens</name>
    <dbReference type="NCBI Taxonomy" id="2044521"/>
    <lineage>
        <taxon>Archaea</taxon>
        <taxon>Methanobacteriati</taxon>
        <taxon>Methanobacteriota</taxon>
        <taxon>Stenosarchaea group</taxon>
        <taxon>Halobacteria</taxon>
        <taxon>Halobacteriales</taxon>
        <taxon>Natrialbaceae</taxon>
        <taxon>Natrarchaeobaculum</taxon>
    </lineage>
</organism>
<name>A0A346PMP7_9EURY</name>
<sequence>MATPKPVNRSTKDADPFAEATPLQLQALGMGPIPPTANRREVQKKALKKLRLKQLEKFRNAYSDMVGRPVTANQAAEVFADFLGQQDAAFRRGYYKQSAKMSRPTANAQQLDWEEWEERDDTDITEARVVTNMTADLEAAGLAADTSLARMIYRWAIRSEAFEADRSIDGRNRGTSDGAEKAFEGVSMPITHIDWELSWREIQNSQNFGEPVDDTDAEEAGESLAVAQEELMADGWDVEVPIDGIGTFSVDGYRTTDYRITDDATGSWDEPENVLDTLDLMQQVLHGQTDDENRGADVESTGAWVYYPRAQWSNVTLQEEPRGQGDRTIRERIEQDYPWLELRQSGVLEPDEVLMVVQDRNFVELVNAQAPTNMSWDVEGGMGTRYKTLNCQVPAIKGTFGPDAESKDDAIVGVAHFSGIA</sequence>
<evidence type="ECO:0000313" key="1">
    <source>
        <dbReference type="EMBL" id="AXR80792.1"/>
    </source>
</evidence>
<dbReference type="Gene3D" id="3.30.2400.30">
    <property type="match status" value="1"/>
</dbReference>
<evidence type="ECO:0000313" key="2">
    <source>
        <dbReference type="Proteomes" id="UP000258613"/>
    </source>
</evidence>
<dbReference type="InterPro" id="IPR046227">
    <property type="entry name" value="DUF6260"/>
</dbReference>
<gene>
    <name evidence="1" type="ORF">AArcMg_0770</name>
</gene>
<dbReference type="Proteomes" id="UP000258613">
    <property type="component" value="Chromosome"/>
</dbReference>
<dbReference type="GeneID" id="37641261"/>
<reference evidence="2" key="1">
    <citation type="submission" date="2018-02" db="EMBL/GenBank/DDBJ databases">
        <title>Phenotypic and genomic properties of facultatively anaerobic sulfur-reducing natronoarchaea from hypersaline soda lakes.</title>
        <authorList>
            <person name="Sorokin D.Y."/>
            <person name="Kublanov I.V."/>
            <person name="Roman P."/>
            <person name="Sinninghe Damste J.S."/>
            <person name="Golyshin P.N."/>
            <person name="Rojo D."/>
            <person name="Ciordia S."/>
            <person name="Mena M.D.C."/>
            <person name="Ferrer M."/>
            <person name="Messina E."/>
            <person name="Smedile F."/>
            <person name="La Spada G."/>
            <person name="La Cono V."/>
            <person name="Yakimov M.M."/>
        </authorList>
    </citation>
    <scope>NUCLEOTIDE SEQUENCE [LARGE SCALE GENOMIC DNA]</scope>
    <source>
        <strain evidence="2">AArc-Mg</strain>
    </source>
</reference>
<proteinExistence type="predicted"/>
<dbReference type="KEGG" id="nag:AArcMg_0770"/>